<reference evidence="6 7" key="1">
    <citation type="submission" date="2022-03" db="EMBL/GenBank/DDBJ databases">
        <title>Chryseobacterium sp. isolated from particulate matters in swine house.</title>
        <authorList>
            <person name="Won M."/>
            <person name="Kim S.-J."/>
            <person name="Kwon S.-W."/>
        </authorList>
    </citation>
    <scope>NUCLEOTIDE SEQUENCE [LARGE SCALE GENOMIC DNA]</scope>
    <source>
        <strain evidence="6 7">SC2-2</strain>
    </source>
</reference>
<dbReference type="InterPro" id="IPR040503">
    <property type="entry name" value="TRHO_N"/>
</dbReference>
<comment type="function">
    <text evidence="3">Catalyzes oxygen-dependent 5-hydroxyuridine (ho5U) modification at position 34 in tRNAs, the first step in 5-carboxymethoxyuridine (cmo5U) biosynthesis. May be part of an alternate pathway, which is able to bypass cmo5U biogenesis in a subset of tRNAs under aerobic conditions.</text>
</comment>
<dbReference type="Pfam" id="PF00581">
    <property type="entry name" value="Rhodanese"/>
    <property type="match status" value="1"/>
</dbReference>
<evidence type="ECO:0000256" key="4">
    <source>
        <dbReference type="HAMAP-Rule" id="MF_00469"/>
    </source>
</evidence>
<evidence type="ECO:0000313" key="6">
    <source>
        <dbReference type="EMBL" id="UOE40734.1"/>
    </source>
</evidence>
<evidence type="ECO:0000259" key="5">
    <source>
        <dbReference type="PROSITE" id="PS50206"/>
    </source>
</evidence>
<keyword evidence="1 4" id="KW-0819">tRNA processing</keyword>
<dbReference type="Gene3D" id="3.40.250.10">
    <property type="entry name" value="Rhodanese-like domain"/>
    <property type="match status" value="1"/>
</dbReference>
<dbReference type="EC" id="1.14.-.-" evidence="4"/>
<keyword evidence="2 4" id="KW-0560">Oxidoreductase</keyword>
<dbReference type="CDD" id="cd01518">
    <property type="entry name" value="RHOD_YceA"/>
    <property type="match status" value="1"/>
</dbReference>
<name>A0ABY4BPE4_9FLAO</name>
<dbReference type="PANTHER" id="PTHR43846:SF1">
    <property type="entry name" value="TRNA URIDINE(34) HYDROXYLASE"/>
    <property type="match status" value="1"/>
</dbReference>
<dbReference type="HAMAP" id="MF_00469">
    <property type="entry name" value="TrhO"/>
    <property type="match status" value="1"/>
</dbReference>
<dbReference type="PANTHER" id="PTHR43846">
    <property type="entry name" value="UPF0176 PROTEIN YCEA"/>
    <property type="match status" value="1"/>
</dbReference>
<accession>A0ABY4BPE4</accession>
<comment type="catalytic activity">
    <reaction evidence="4">
        <text>uridine(34) in tRNA + AH2 + O2 = 5-hydroxyuridine(34) in tRNA + A + H2O</text>
        <dbReference type="Rhea" id="RHEA:64224"/>
        <dbReference type="Rhea" id="RHEA-COMP:11727"/>
        <dbReference type="Rhea" id="RHEA-COMP:13381"/>
        <dbReference type="ChEBI" id="CHEBI:13193"/>
        <dbReference type="ChEBI" id="CHEBI:15377"/>
        <dbReference type="ChEBI" id="CHEBI:15379"/>
        <dbReference type="ChEBI" id="CHEBI:17499"/>
        <dbReference type="ChEBI" id="CHEBI:65315"/>
        <dbReference type="ChEBI" id="CHEBI:136877"/>
    </reaction>
</comment>
<dbReference type="InterPro" id="IPR036873">
    <property type="entry name" value="Rhodanese-like_dom_sf"/>
</dbReference>
<dbReference type="Proteomes" id="UP000831460">
    <property type="component" value="Chromosome"/>
</dbReference>
<dbReference type="Pfam" id="PF17773">
    <property type="entry name" value="UPF0176_N"/>
    <property type="match status" value="1"/>
</dbReference>
<dbReference type="InterPro" id="IPR020936">
    <property type="entry name" value="TrhO"/>
</dbReference>
<evidence type="ECO:0000256" key="3">
    <source>
        <dbReference type="ARBA" id="ARBA00045625"/>
    </source>
</evidence>
<dbReference type="SMART" id="SM00450">
    <property type="entry name" value="RHOD"/>
    <property type="match status" value="1"/>
</dbReference>
<dbReference type="Gene3D" id="3.30.70.100">
    <property type="match status" value="1"/>
</dbReference>
<evidence type="ECO:0000313" key="7">
    <source>
        <dbReference type="Proteomes" id="UP000831460"/>
    </source>
</evidence>
<organism evidence="6 7">
    <name type="scientific">Chryseobacterium suipulveris</name>
    <dbReference type="NCBI Taxonomy" id="2929800"/>
    <lineage>
        <taxon>Bacteria</taxon>
        <taxon>Pseudomonadati</taxon>
        <taxon>Bacteroidota</taxon>
        <taxon>Flavobacteriia</taxon>
        <taxon>Flavobacteriales</taxon>
        <taxon>Weeksellaceae</taxon>
        <taxon>Chryseobacterium group</taxon>
        <taxon>Chryseobacterium</taxon>
    </lineage>
</organism>
<dbReference type="Pfam" id="PF12368">
    <property type="entry name" value="Rhodanese_C"/>
    <property type="match status" value="1"/>
</dbReference>
<dbReference type="InterPro" id="IPR022111">
    <property type="entry name" value="Rhodanese_C"/>
</dbReference>
<evidence type="ECO:0000256" key="2">
    <source>
        <dbReference type="ARBA" id="ARBA00023002"/>
    </source>
</evidence>
<dbReference type="RefSeq" id="WP_243548704.1">
    <property type="nucleotide sequence ID" value="NZ_CP094532.1"/>
</dbReference>
<protein>
    <recommendedName>
        <fullName evidence="4">tRNA uridine(34) hydroxylase</fullName>
        <ecNumber evidence="4">1.14.-.-</ecNumber>
    </recommendedName>
    <alternativeName>
        <fullName evidence="4">tRNA hydroxylation protein O</fullName>
    </alternativeName>
</protein>
<sequence length="451" mass="51137">MQLYNTLSAEERAKLIEEAGKERLTLSFYAYAKIEDPKKFRDELFIAWNALDALGRIYVAHEGINAQMSVPAENFDAFRETLEAYDFMKGIRLNIAVEQDNYSFLKLTIKVRNKIVADGLNDETFDVTNKGIHLKAREFNSLLENPDTIVVDFRNHYESEVGHFEGAITPDVESFRESLPIINEQLKDFKEDKNLLMYCTGGIRCEKASAYFKHQGFKNVYQLEGGIIEYTRQIKEEGIESKFIGKNFVFDHRLGERITDDIISQCHQCGKPCDNHTNCANDACHLLFIQCDECKAAMENCCSAECQETIHLSVDEQVKLRKGLQVGNKIFRKGKSEALKFKRSGNVSDQPLAKAESKDIRQKLKVKKELIGKAEHYFTKSKIAQFLVEKGNIAVGDPILISGPTTGEQQLTLSEIFANGQPAQAAEKGDQITFAVPFRVRLSDQLYKILS</sequence>
<dbReference type="SUPFAM" id="SSF52821">
    <property type="entry name" value="Rhodanese/Cell cycle control phosphatase"/>
    <property type="match status" value="1"/>
</dbReference>
<keyword evidence="7" id="KW-1185">Reference proteome</keyword>
<feature type="domain" description="Rhodanese" evidence="5">
    <location>
        <begin position="144"/>
        <end position="239"/>
    </location>
</feature>
<comment type="similarity">
    <text evidence="4">Belongs to the TrhO family.</text>
</comment>
<gene>
    <name evidence="4" type="primary">trhO</name>
    <name evidence="6" type="ORF">MTP09_12610</name>
</gene>
<dbReference type="PROSITE" id="PS50206">
    <property type="entry name" value="RHODANESE_3"/>
    <property type="match status" value="1"/>
</dbReference>
<dbReference type="InterPro" id="IPR001763">
    <property type="entry name" value="Rhodanese-like_dom"/>
</dbReference>
<evidence type="ECO:0000256" key="1">
    <source>
        <dbReference type="ARBA" id="ARBA00022694"/>
    </source>
</evidence>
<dbReference type="EMBL" id="CP094532">
    <property type="protein sequence ID" value="UOE40734.1"/>
    <property type="molecule type" value="Genomic_DNA"/>
</dbReference>
<proteinExistence type="inferred from homology"/>
<dbReference type="NCBIfam" id="NF001135">
    <property type="entry name" value="PRK00142.1-3"/>
    <property type="match status" value="1"/>
</dbReference>
<dbReference type="NCBIfam" id="NF001133">
    <property type="entry name" value="PRK00142.1-1"/>
    <property type="match status" value="1"/>
</dbReference>